<comment type="caution">
    <text evidence="4">The sequence shown here is derived from an EMBL/GenBank/DDBJ whole genome shotgun (WGS) entry which is preliminary data.</text>
</comment>
<dbReference type="InterPro" id="IPR011460">
    <property type="entry name" value="Lcl_C"/>
</dbReference>
<dbReference type="EMBL" id="JAAIJR010000168">
    <property type="protein sequence ID" value="NEX23207.1"/>
    <property type="molecule type" value="Genomic_DNA"/>
</dbReference>
<dbReference type="RefSeq" id="WP_164656605.1">
    <property type="nucleotide sequence ID" value="NZ_JAAIJR010000168.1"/>
</dbReference>
<evidence type="ECO:0000259" key="3">
    <source>
        <dbReference type="Pfam" id="PF07603"/>
    </source>
</evidence>
<evidence type="ECO:0000256" key="2">
    <source>
        <dbReference type="SAM" id="SignalP"/>
    </source>
</evidence>
<feature type="domain" description="Lcl C-terminal" evidence="3">
    <location>
        <begin position="311"/>
        <end position="418"/>
    </location>
</feature>
<dbReference type="Proteomes" id="UP000471640">
    <property type="component" value="Unassembled WGS sequence"/>
</dbReference>
<name>A0A6P1DY10_9GAMM</name>
<keyword evidence="2" id="KW-0732">Signal</keyword>
<dbReference type="PANTHER" id="PTHR35812">
    <property type="entry name" value="LIPOPROTEIN"/>
    <property type="match status" value="1"/>
</dbReference>
<feature type="region of interest" description="Disordered" evidence="1">
    <location>
        <begin position="446"/>
        <end position="470"/>
    </location>
</feature>
<organism evidence="4 5">
    <name type="scientific">Thiorhodococcus mannitoliphagus</name>
    <dbReference type="NCBI Taxonomy" id="329406"/>
    <lineage>
        <taxon>Bacteria</taxon>
        <taxon>Pseudomonadati</taxon>
        <taxon>Pseudomonadota</taxon>
        <taxon>Gammaproteobacteria</taxon>
        <taxon>Chromatiales</taxon>
        <taxon>Chromatiaceae</taxon>
        <taxon>Thiorhodococcus</taxon>
    </lineage>
</organism>
<dbReference type="PANTHER" id="PTHR35812:SF1">
    <property type="entry name" value="LIPOPROTEIN"/>
    <property type="match status" value="1"/>
</dbReference>
<feature type="signal peptide" evidence="2">
    <location>
        <begin position="1"/>
        <end position="33"/>
    </location>
</feature>
<dbReference type="Pfam" id="PF07603">
    <property type="entry name" value="Lcl_C"/>
    <property type="match status" value="2"/>
</dbReference>
<feature type="domain" description="Lcl C-terminal" evidence="3">
    <location>
        <begin position="147"/>
        <end position="295"/>
    </location>
</feature>
<accession>A0A6P1DY10</accession>
<keyword evidence="5" id="KW-1185">Reference proteome</keyword>
<reference evidence="5" key="1">
    <citation type="journal article" date="2020" name="Microbiol. Resour. Announc.">
        <title>Draft Genome Sequences of Thiorhodococcus mannitoliphagus and Thiorhodococcus minor, Purple Sulfur Photosynthetic Bacteria in the Gammaproteobacterial Family Chromatiaceae.</title>
        <authorList>
            <person name="Aviles F.A."/>
            <person name="Meyer T.E."/>
            <person name="Kyndt J.A."/>
        </authorList>
    </citation>
    <scope>NUCLEOTIDE SEQUENCE [LARGE SCALE GENOMIC DNA]</scope>
    <source>
        <strain evidence="5">DSM 18266</strain>
    </source>
</reference>
<feature type="chain" id="PRO_5026650211" evidence="2">
    <location>
        <begin position="34"/>
        <end position="486"/>
    </location>
</feature>
<protein>
    <submittedName>
        <fullName evidence="4">DUF1566 domain-containing protein</fullName>
    </submittedName>
</protein>
<evidence type="ECO:0000313" key="5">
    <source>
        <dbReference type="Proteomes" id="UP000471640"/>
    </source>
</evidence>
<sequence length="486" mass="52135">MPVTRFTRTSRIAQTSRIALSLIIGAAVPLASAQPGGDHGGGRRGPPPQEALDACADLSEQDSCQFSSPRGRVEGTCVLPPREDGILICAPDRATQRTTYPSVDTGQSACYADSGAEIACTATGRAFSGQDAQHQGKTPSFADNGDGTITDRVTGLMWQRSPDTNGDGVLNLGDELGYEQALSYCEDLSLAEHSDWRLPDIKTLYSLIDFSGRDPSGYEETDTSGLIPFIDTTYFDFAYGDTHAGERIIDAQYASSTLYIAGDLLFGVNFADGRIKGYGLTMFGQEKTFSVLCVRGNEAYGDNDFVDNGDGTISDRATGLMWARDDSGVDAPDGLNWEQALAWAESRNAARYLGYSDWRLPNVKELQGLVDYERSPDTTGSAAIDPLFSATGITNEAGQADFPFYWSSTTHANWTENLGSAGAYVAFGRAMGFMGGAWVDVHGAGAQRSDPKAGDPASYPNGRGPQGDAIRIYNAARLVRDDRRLP</sequence>
<reference evidence="4 5" key="2">
    <citation type="submission" date="2020-02" db="EMBL/GenBank/DDBJ databases">
        <title>Genome sequences of Thiorhodococcus mannitoliphagus and Thiorhodococcus minor, purple sulfur photosynthetic bacteria in the gammaproteobacterial family, Chromatiaceae.</title>
        <authorList>
            <person name="Aviles F.A."/>
            <person name="Meyer T.E."/>
            <person name="Kyndt J.A."/>
        </authorList>
    </citation>
    <scope>NUCLEOTIDE SEQUENCE [LARGE SCALE GENOMIC DNA]</scope>
    <source>
        <strain evidence="4 5">DSM 18266</strain>
    </source>
</reference>
<gene>
    <name evidence="4" type="ORF">G3480_23395</name>
</gene>
<dbReference type="AlphaFoldDB" id="A0A6P1DY10"/>
<evidence type="ECO:0000256" key="1">
    <source>
        <dbReference type="SAM" id="MobiDB-lite"/>
    </source>
</evidence>
<proteinExistence type="predicted"/>
<evidence type="ECO:0000313" key="4">
    <source>
        <dbReference type="EMBL" id="NEX23207.1"/>
    </source>
</evidence>